<feature type="transmembrane region" description="Helical" evidence="5">
    <location>
        <begin position="117"/>
        <end position="137"/>
    </location>
</feature>
<feature type="transmembrane region" description="Helical" evidence="5">
    <location>
        <begin position="40"/>
        <end position="68"/>
    </location>
</feature>
<evidence type="ECO:0000256" key="5">
    <source>
        <dbReference type="SAM" id="Phobius"/>
    </source>
</evidence>
<dbReference type="EMBL" id="PFEE01000017">
    <property type="protein sequence ID" value="PJE63893.1"/>
    <property type="molecule type" value="Genomic_DNA"/>
</dbReference>
<gene>
    <name evidence="6" type="ORF">COU89_00785</name>
</gene>
<dbReference type="GO" id="GO:0005384">
    <property type="term" value="F:manganese ion transmembrane transporter activity"/>
    <property type="evidence" value="ECO:0007669"/>
    <property type="project" value="InterPro"/>
</dbReference>
<keyword evidence="4 5" id="KW-0472">Membrane</keyword>
<protein>
    <recommendedName>
        <fullName evidence="8">VIT family protein</fullName>
    </recommendedName>
</protein>
<keyword evidence="2 5" id="KW-0812">Transmembrane</keyword>
<dbReference type="Proteomes" id="UP000231569">
    <property type="component" value="Unassembled WGS sequence"/>
</dbReference>
<evidence type="ECO:0000256" key="4">
    <source>
        <dbReference type="ARBA" id="ARBA00023136"/>
    </source>
</evidence>
<proteinExistence type="predicted"/>
<evidence type="ECO:0000256" key="2">
    <source>
        <dbReference type="ARBA" id="ARBA00022692"/>
    </source>
</evidence>
<dbReference type="GO" id="GO:0012505">
    <property type="term" value="C:endomembrane system"/>
    <property type="evidence" value="ECO:0007669"/>
    <property type="project" value="UniProtKB-SubCell"/>
</dbReference>
<dbReference type="PANTHER" id="PTHR31851">
    <property type="entry name" value="FE(2+)/MN(2+) TRANSPORTER PCL1"/>
    <property type="match status" value="1"/>
</dbReference>
<dbReference type="GO" id="GO:0030026">
    <property type="term" value="P:intracellular manganese ion homeostasis"/>
    <property type="evidence" value="ECO:0007669"/>
    <property type="project" value="InterPro"/>
</dbReference>
<evidence type="ECO:0000256" key="3">
    <source>
        <dbReference type="ARBA" id="ARBA00022989"/>
    </source>
</evidence>
<accession>A0A2M8KVI9</accession>
<feature type="transmembrane region" description="Helical" evidence="5">
    <location>
        <begin position="88"/>
        <end position="111"/>
    </location>
</feature>
<feature type="transmembrane region" description="Helical" evidence="5">
    <location>
        <begin position="12"/>
        <end position="34"/>
    </location>
</feature>
<organism evidence="6 7">
    <name type="scientific">Candidatus Roizmanbacteria bacterium CG10_big_fil_rev_8_21_14_0_10_45_7</name>
    <dbReference type="NCBI Taxonomy" id="1974854"/>
    <lineage>
        <taxon>Bacteria</taxon>
        <taxon>Candidatus Roizmaniibacteriota</taxon>
    </lineage>
</organism>
<comment type="caution">
    <text evidence="6">The sequence shown here is derived from an EMBL/GenBank/DDBJ whole genome shotgun (WGS) entry which is preliminary data.</text>
</comment>
<dbReference type="InterPro" id="IPR008217">
    <property type="entry name" value="Ccc1_fam"/>
</dbReference>
<evidence type="ECO:0000256" key="1">
    <source>
        <dbReference type="ARBA" id="ARBA00004127"/>
    </source>
</evidence>
<dbReference type="Pfam" id="PF01988">
    <property type="entry name" value="VIT1"/>
    <property type="match status" value="1"/>
</dbReference>
<reference evidence="7" key="1">
    <citation type="submission" date="2017-09" db="EMBL/GenBank/DDBJ databases">
        <title>Depth-based differentiation of microbial function through sediment-hosted aquifers and enrichment of novel symbionts in the deep terrestrial subsurface.</title>
        <authorList>
            <person name="Probst A.J."/>
            <person name="Ladd B."/>
            <person name="Jarett J.K."/>
            <person name="Geller-Mcgrath D.E."/>
            <person name="Sieber C.M.K."/>
            <person name="Emerson J.B."/>
            <person name="Anantharaman K."/>
            <person name="Thomas B.C."/>
            <person name="Malmstrom R."/>
            <person name="Stieglmeier M."/>
            <person name="Klingl A."/>
            <person name="Woyke T."/>
            <person name="Ryan C.M."/>
            <person name="Banfield J.F."/>
        </authorList>
    </citation>
    <scope>NUCLEOTIDE SEQUENCE [LARGE SCALE GENOMIC DNA]</scope>
</reference>
<name>A0A2M8KVI9_9BACT</name>
<evidence type="ECO:0000313" key="7">
    <source>
        <dbReference type="Proteomes" id="UP000231569"/>
    </source>
</evidence>
<evidence type="ECO:0000313" key="6">
    <source>
        <dbReference type="EMBL" id="PJE63893.1"/>
    </source>
</evidence>
<comment type="subcellular location">
    <subcellularLocation>
        <location evidence="1">Endomembrane system</location>
        <topology evidence="1">Multi-pass membrane protein</topology>
    </subcellularLocation>
</comment>
<dbReference type="AlphaFoldDB" id="A0A2M8KVI9"/>
<sequence length="174" mass="18776">MKYLVRYVREIMYGGNDGIITTFAIVAGFTGAHINVVDKAGISIMPVLLFGLANLFADGLSMSLGNFLSIRTERETTTDTRQGDKHPIISSAVTFCSFIAFGYIPLMPFFLDYYSPQMLFVSSALATLSALVLLGMVRWKVTDKNALRSIAEVVAVGTIAAIAAFLVGTLFATA</sequence>
<keyword evidence="3 5" id="KW-1133">Transmembrane helix</keyword>
<evidence type="ECO:0008006" key="8">
    <source>
        <dbReference type="Google" id="ProtNLM"/>
    </source>
</evidence>
<feature type="transmembrane region" description="Helical" evidence="5">
    <location>
        <begin position="149"/>
        <end position="172"/>
    </location>
</feature>